<keyword evidence="1" id="KW-0812">Transmembrane</keyword>
<sequence>MIDQLAIEDHVDIQQWTKNCFVEHLQLFLDFIRKFELWVFPTKDKLGSTSTLGLFLGSLTVLLGLLLVKLISRGRGKSRGKRRTTRSDRGYTQYNNVYKLYDVMGPAQHSNHLFRSGTRPALMTASLLRSTLNVNNEI</sequence>
<keyword evidence="1" id="KW-1133">Transmembrane helix</keyword>
<evidence type="ECO:0000313" key="5">
    <source>
        <dbReference type="Proteomes" id="UP000321947"/>
    </source>
</evidence>
<gene>
    <name evidence="3" type="ORF">E5676_scaffold945G00320</name>
    <name evidence="2" type="ORF">E6C27_scaffold673G00350</name>
</gene>
<dbReference type="Proteomes" id="UP000321947">
    <property type="component" value="Unassembled WGS sequence"/>
</dbReference>
<dbReference type="EMBL" id="SSTD01007466">
    <property type="protein sequence ID" value="TYK18813.1"/>
    <property type="molecule type" value="Genomic_DNA"/>
</dbReference>
<evidence type="ECO:0000313" key="4">
    <source>
        <dbReference type="Proteomes" id="UP000321393"/>
    </source>
</evidence>
<organism evidence="3 5">
    <name type="scientific">Cucumis melo var. makuwa</name>
    <name type="common">Oriental melon</name>
    <dbReference type="NCBI Taxonomy" id="1194695"/>
    <lineage>
        <taxon>Eukaryota</taxon>
        <taxon>Viridiplantae</taxon>
        <taxon>Streptophyta</taxon>
        <taxon>Embryophyta</taxon>
        <taxon>Tracheophyta</taxon>
        <taxon>Spermatophyta</taxon>
        <taxon>Magnoliopsida</taxon>
        <taxon>eudicotyledons</taxon>
        <taxon>Gunneridae</taxon>
        <taxon>Pentapetalae</taxon>
        <taxon>rosids</taxon>
        <taxon>fabids</taxon>
        <taxon>Cucurbitales</taxon>
        <taxon>Cucurbitaceae</taxon>
        <taxon>Benincaseae</taxon>
        <taxon>Cucumis</taxon>
    </lineage>
</organism>
<dbReference type="AlphaFoldDB" id="A0A5D3D5I0"/>
<reference evidence="4 5" key="1">
    <citation type="submission" date="2019-08" db="EMBL/GenBank/DDBJ databases">
        <title>Draft genome sequences of two oriental melons (Cucumis melo L. var makuwa).</title>
        <authorList>
            <person name="Kwon S.-Y."/>
        </authorList>
    </citation>
    <scope>NUCLEOTIDE SEQUENCE [LARGE SCALE GENOMIC DNA]</scope>
    <source>
        <strain evidence="5">cv. Chang Bougi</strain>
        <strain evidence="4">cv. SW 3</strain>
        <tissue evidence="3">Leaf</tissue>
    </source>
</reference>
<dbReference type="EMBL" id="SSTE01011804">
    <property type="protein sequence ID" value="KAA0050575.1"/>
    <property type="molecule type" value="Genomic_DNA"/>
</dbReference>
<protein>
    <submittedName>
        <fullName evidence="3">Uncharacterized protein</fullName>
    </submittedName>
</protein>
<evidence type="ECO:0000313" key="3">
    <source>
        <dbReference type="EMBL" id="TYK18813.1"/>
    </source>
</evidence>
<keyword evidence="1" id="KW-0472">Membrane</keyword>
<feature type="transmembrane region" description="Helical" evidence="1">
    <location>
        <begin position="52"/>
        <end position="72"/>
    </location>
</feature>
<name>A0A5D3D5I0_CUCMM</name>
<evidence type="ECO:0000256" key="1">
    <source>
        <dbReference type="SAM" id="Phobius"/>
    </source>
</evidence>
<dbReference type="Proteomes" id="UP000321393">
    <property type="component" value="Unassembled WGS sequence"/>
</dbReference>
<comment type="caution">
    <text evidence="3">The sequence shown here is derived from an EMBL/GenBank/DDBJ whole genome shotgun (WGS) entry which is preliminary data.</text>
</comment>
<proteinExistence type="predicted"/>
<accession>A0A5D3D5I0</accession>
<evidence type="ECO:0000313" key="2">
    <source>
        <dbReference type="EMBL" id="KAA0050575.1"/>
    </source>
</evidence>